<keyword evidence="2" id="KW-0808">Transferase</keyword>
<dbReference type="InterPro" id="IPR011016">
    <property type="entry name" value="Znf_RING-CH"/>
</dbReference>
<keyword evidence="6" id="KW-0833">Ubl conjugation pathway</keyword>
<dbReference type="GO" id="GO:0016020">
    <property type="term" value="C:membrane"/>
    <property type="evidence" value="ECO:0007669"/>
    <property type="project" value="UniProtKB-SubCell"/>
</dbReference>
<keyword evidence="8 10" id="KW-1133">Transmembrane helix</keyword>
<dbReference type="GO" id="GO:0004842">
    <property type="term" value="F:ubiquitin-protein transferase activity"/>
    <property type="evidence" value="ECO:0007669"/>
    <property type="project" value="TreeGrafter"/>
</dbReference>
<dbReference type="SUPFAM" id="SSF57850">
    <property type="entry name" value="RING/U-box"/>
    <property type="match status" value="1"/>
</dbReference>
<organism evidence="12 13">
    <name type="scientific">Ceratina calcarata</name>
    <dbReference type="NCBI Taxonomy" id="156304"/>
    <lineage>
        <taxon>Eukaryota</taxon>
        <taxon>Metazoa</taxon>
        <taxon>Ecdysozoa</taxon>
        <taxon>Arthropoda</taxon>
        <taxon>Hexapoda</taxon>
        <taxon>Insecta</taxon>
        <taxon>Pterygota</taxon>
        <taxon>Neoptera</taxon>
        <taxon>Endopterygota</taxon>
        <taxon>Hymenoptera</taxon>
        <taxon>Apocrita</taxon>
        <taxon>Aculeata</taxon>
        <taxon>Apoidea</taxon>
        <taxon>Anthophila</taxon>
        <taxon>Apidae</taxon>
        <taxon>Ceratina</taxon>
        <taxon>Zadontomerus</taxon>
    </lineage>
</organism>
<evidence type="ECO:0000256" key="6">
    <source>
        <dbReference type="ARBA" id="ARBA00022786"/>
    </source>
</evidence>
<reference evidence="13" key="1">
    <citation type="submission" date="2025-08" db="UniProtKB">
        <authorList>
            <consortium name="RefSeq"/>
        </authorList>
    </citation>
    <scope>IDENTIFICATION</scope>
    <source>
        <tissue evidence="13">Whole body</tissue>
    </source>
</reference>
<feature type="domain" description="RING-CH-type" evidence="11">
    <location>
        <begin position="34"/>
        <end position="95"/>
    </location>
</feature>
<evidence type="ECO:0000256" key="9">
    <source>
        <dbReference type="ARBA" id="ARBA00023136"/>
    </source>
</evidence>
<evidence type="ECO:0000313" key="12">
    <source>
        <dbReference type="Proteomes" id="UP000694925"/>
    </source>
</evidence>
<dbReference type="InterPro" id="IPR013083">
    <property type="entry name" value="Znf_RING/FYVE/PHD"/>
</dbReference>
<dbReference type="GO" id="GO:0016567">
    <property type="term" value="P:protein ubiquitination"/>
    <property type="evidence" value="ECO:0007669"/>
    <property type="project" value="TreeGrafter"/>
</dbReference>
<dbReference type="AlphaFoldDB" id="A0AAJ7N789"/>
<keyword evidence="3 10" id="KW-0812">Transmembrane</keyword>
<evidence type="ECO:0000256" key="7">
    <source>
        <dbReference type="ARBA" id="ARBA00022833"/>
    </source>
</evidence>
<dbReference type="GeneID" id="108625515"/>
<dbReference type="GO" id="GO:0008270">
    <property type="term" value="F:zinc ion binding"/>
    <property type="evidence" value="ECO:0007669"/>
    <property type="project" value="UniProtKB-KW"/>
</dbReference>
<keyword evidence="12" id="KW-1185">Reference proteome</keyword>
<dbReference type="PANTHER" id="PTHR46065">
    <property type="entry name" value="E3 UBIQUITIN-PROTEIN LIGASE MARCH 2/3 FAMILY MEMBER"/>
    <property type="match status" value="1"/>
</dbReference>
<keyword evidence="9 10" id="KW-0472">Membrane</keyword>
<evidence type="ECO:0000256" key="2">
    <source>
        <dbReference type="ARBA" id="ARBA00022679"/>
    </source>
</evidence>
<keyword evidence="7" id="KW-0862">Zinc</keyword>
<dbReference type="SMART" id="SM00744">
    <property type="entry name" value="RINGv"/>
    <property type="match status" value="1"/>
</dbReference>
<evidence type="ECO:0000259" key="11">
    <source>
        <dbReference type="PROSITE" id="PS51292"/>
    </source>
</evidence>
<keyword evidence="4" id="KW-0479">Metal-binding</keyword>
<evidence type="ECO:0000256" key="10">
    <source>
        <dbReference type="SAM" id="Phobius"/>
    </source>
</evidence>
<proteinExistence type="predicted"/>
<dbReference type="Gene3D" id="3.30.40.10">
    <property type="entry name" value="Zinc/RING finger domain, C3HC4 (zinc finger)"/>
    <property type="match status" value="1"/>
</dbReference>
<evidence type="ECO:0000256" key="1">
    <source>
        <dbReference type="ARBA" id="ARBA00004141"/>
    </source>
</evidence>
<protein>
    <submittedName>
        <fullName evidence="13">E3 ubiquitin-protein ligase MARCH2-like</fullName>
    </submittedName>
</protein>
<sequence>MEFPENSVTTTVSGKAATSKICSPLYRRNMTPDKRSSGSIQCRICHEDSGIEELIDLPCKCKGSLGPIHRSCLEKWLSTSNKNCCEVCEHPFEIQKKNKPFSQSFREWWRTRENMYGPHGVAADIACLIVLTPLCLTATYLCAIGASTYTSLGYWEGKGLAVLCIILVATYFLWLIVTIRFHFKSWQRWCTGHQDVKLVMKREPGVSSNHRSQIKTLVNVDQDGNNNNAVQSNRLTDWIFIPRNNNNTVQQESTIV</sequence>
<dbReference type="RefSeq" id="XP_017881070.1">
    <property type="nucleotide sequence ID" value="XM_018025581.2"/>
</dbReference>
<feature type="transmembrane region" description="Helical" evidence="10">
    <location>
        <begin position="121"/>
        <end position="147"/>
    </location>
</feature>
<gene>
    <name evidence="13" type="primary">LOC108625515</name>
</gene>
<evidence type="ECO:0000313" key="13">
    <source>
        <dbReference type="RefSeq" id="XP_017881070.1"/>
    </source>
</evidence>
<keyword evidence="5" id="KW-0863">Zinc-finger</keyword>
<dbReference type="Pfam" id="PF12906">
    <property type="entry name" value="RINGv"/>
    <property type="match status" value="1"/>
</dbReference>
<evidence type="ECO:0000256" key="4">
    <source>
        <dbReference type="ARBA" id="ARBA00022723"/>
    </source>
</evidence>
<evidence type="ECO:0000256" key="5">
    <source>
        <dbReference type="ARBA" id="ARBA00022771"/>
    </source>
</evidence>
<name>A0AAJ7N789_9HYME</name>
<dbReference type="PANTHER" id="PTHR46065:SF3">
    <property type="entry name" value="FI20425P1"/>
    <property type="match status" value="1"/>
</dbReference>
<dbReference type="Proteomes" id="UP000694925">
    <property type="component" value="Unplaced"/>
</dbReference>
<evidence type="ECO:0000256" key="3">
    <source>
        <dbReference type="ARBA" id="ARBA00022692"/>
    </source>
</evidence>
<dbReference type="PROSITE" id="PS51292">
    <property type="entry name" value="ZF_RING_CH"/>
    <property type="match status" value="1"/>
</dbReference>
<evidence type="ECO:0000256" key="8">
    <source>
        <dbReference type="ARBA" id="ARBA00022989"/>
    </source>
</evidence>
<feature type="transmembrane region" description="Helical" evidence="10">
    <location>
        <begin position="159"/>
        <end position="179"/>
    </location>
</feature>
<accession>A0AAJ7N789</accession>
<comment type="subcellular location">
    <subcellularLocation>
        <location evidence="1">Membrane</location>
        <topology evidence="1">Multi-pass membrane protein</topology>
    </subcellularLocation>
</comment>
<dbReference type="KEGG" id="ccal:108625515"/>